<organism evidence="1 2">
    <name type="scientific">Algibacter marinivivus</name>
    <dbReference type="NCBI Taxonomy" id="2100723"/>
    <lineage>
        <taxon>Bacteria</taxon>
        <taxon>Pseudomonadati</taxon>
        <taxon>Bacteroidota</taxon>
        <taxon>Flavobacteriia</taxon>
        <taxon>Flavobacteriales</taxon>
        <taxon>Flavobacteriaceae</taxon>
        <taxon>Algibacter</taxon>
    </lineage>
</organism>
<protein>
    <submittedName>
        <fullName evidence="1">Uncharacterized protein</fullName>
    </submittedName>
</protein>
<proteinExistence type="predicted"/>
<evidence type="ECO:0000313" key="1">
    <source>
        <dbReference type="EMBL" id="PWH83828.1"/>
    </source>
</evidence>
<reference evidence="1" key="2">
    <citation type="submission" date="2018-05" db="EMBL/GenBank/DDBJ databases">
        <authorList>
            <person name="Lanie J.A."/>
            <person name="Ng W.-L."/>
            <person name="Kazmierczak K.M."/>
            <person name="Andrzejewski T.M."/>
            <person name="Davidsen T.M."/>
            <person name="Wayne K.J."/>
            <person name="Tettelin H."/>
            <person name="Glass J.I."/>
            <person name="Rusch D."/>
            <person name="Podicherti R."/>
            <person name="Tsui H.-C.T."/>
            <person name="Winkler M.E."/>
        </authorList>
    </citation>
    <scope>NUCLEOTIDE SEQUENCE [LARGE SCALE GENOMIC DNA]</scope>
    <source>
        <strain evidence="1">ZY111</strain>
    </source>
</reference>
<comment type="caution">
    <text evidence="1">The sequence shown here is derived from an EMBL/GenBank/DDBJ whole genome shotgun (WGS) entry which is preliminary data.</text>
</comment>
<sequence length="87" mass="10356">MLNINVFYRFFMFFNDVFENVCYISCPQKNQIIIDFPKSTINLTLMNIATNLPEQPTNDESKFKETLKENLQFLKSLAYLTKKIFML</sequence>
<reference evidence="1" key="1">
    <citation type="submission" date="2018-05" db="EMBL/GenBank/DDBJ databases">
        <title>Algibacter marinivivus sp. nov., isolated from sample around a algae.</title>
        <authorList>
            <person name="Zhong X."/>
        </authorList>
    </citation>
    <scope>NUCLEOTIDE SEQUENCE [LARGE SCALE GENOMIC DNA]</scope>
    <source>
        <strain evidence="1">ZY111</strain>
    </source>
</reference>
<name>A0A2U2X7R8_9FLAO</name>
<keyword evidence="2" id="KW-1185">Reference proteome</keyword>
<dbReference type="Proteomes" id="UP000245375">
    <property type="component" value="Unassembled WGS sequence"/>
</dbReference>
<accession>A0A2U2X7R8</accession>
<evidence type="ECO:0000313" key="2">
    <source>
        <dbReference type="Proteomes" id="UP000245375"/>
    </source>
</evidence>
<gene>
    <name evidence="1" type="ORF">DIS18_04555</name>
</gene>
<dbReference type="EMBL" id="QFRI01000001">
    <property type="protein sequence ID" value="PWH83828.1"/>
    <property type="molecule type" value="Genomic_DNA"/>
</dbReference>
<dbReference type="AlphaFoldDB" id="A0A2U2X7R8"/>